<dbReference type="PROSITE" id="PS50525">
    <property type="entry name" value="RDRP_SSRNA_NEG_SEG"/>
    <property type="match status" value="1"/>
</dbReference>
<evidence type="ECO:0000256" key="3">
    <source>
        <dbReference type="ARBA" id="ARBA00022679"/>
    </source>
</evidence>
<feature type="compositionally biased region" description="Basic residues" evidence="7">
    <location>
        <begin position="2909"/>
        <end position="2932"/>
    </location>
</feature>
<feature type="domain" description="RdRp catalytic" evidence="8">
    <location>
        <begin position="1335"/>
        <end position="1530"/>
    </location>
</feature>
<reference evidence="9" key="1">
    <citation type="submission" date="2020-05" db="EMBL/GenBank/DDBJ databases">
        <title>Identification of Plant Viruses in Soybean using Metagenomic Sequencing.</title>
        <authorList>
            <person name="Elmore M.G."/>
            <person name="Groves C."/>
            <person name="Smith D."/>
            <person name="Mueller D.S."/>
            <person name="Whitham S.A."/>
        </authorList>
    </citation>
    <scope>NUCLEOTIDE SEQUENCE</scope>
    <source>
        <strain evidence="9">MD-2016</strain>
    </source>
</reference>
<evidence type="ECO:0000256" key="6">
    <source>
        <dbReference type="ARBA" id="ARBA00031012"/>
    </source>
</evidence>
<dbReference type="GO" id="GO:0006351">
    <property type="term" value="P:DNA-templated transcription"/>
    <property type="evidence" value="ECO:0007669"/>
    <property type="project" value="InterPro"/>
</dbReference>
<keyword evidence="9" id="KW-0696">RNA-directed RNA polymerase</keyword>
<evidence type="ECO:0000256" key="1">
    <source>
        <dbReference type="ARBA" id="ARBA00012494"/>
    </source>
</evidence>
<dbReference type="InterPro" id="IPR007099">
    <property type="entry name" value="RNA-dir_pol_NSvirus"/>
</dbReference>
<dbReference type="EC" id="2.7.7.48" evidence="1"/>
<evidence type="ECO:0000256" key="7">
    <source>
        <dbReference type="SAM" id="MobiDB-lite"/>
    </source>
</evidence>
<dbReference type="GO" id="GO:0003968">
    <property type="term" value="F:RNA-directed RNA polymerase activity"/>
    <property type="evidence" value="ECO:0007669"/>
    <property type="project" value="UniProtKB-KW"/>
</dbReference>
<keyword evidence="3" id="KW-0808">Transferase</keyword>
<protein>
    <recommendedName>
        <fullName evidence="2">RNA-directed RNA polymerase L</fullName>
        <ecNumber evidence="1">2.7.7.48</ecNumber>
    </recommendedName>
    <alternativeName>
        <fullName evidence="4">Large structural protein</fullName>
    </alternativeName>
    <alternativeName>
        <fullName evidence="6">Replicase</fullName>
    </alternativeName>
    <alternativeName>
        <fullName evidence="5">Transcriptase</fullName>
    </alternativeName>
</protein>
<proteinExistence type="predicted"/>
<name>A0A7H1KW14_9VIRU</name>
<dbReference type="EMBL" id="MT536771">
    <property type="protein sequence ID" value="QNT38364.1"/>
    <property type="molecule type" value="Genomic_RNA"/>
</dbReference>
<keyword evidence="9" id="KW-0548">Nucleotidyltransferase</keyword>
<evidence type="ECO:0000256" key="2">
    <source>
        <dbReference type="ARBA" id="ARBA00018602"/>
    </source>
</evidence>
<sequence length="2932" mass="336298">MNDQTIITLVNFNNEILEKIKICRDRLNTYFESIKEPSKALDDLVGEALKRYKRMTDLIEKICEETEGLFEGTIYNHVKVEEYFNELIMNYIESELSRHDLFGKIVRNHLHFTPRDRDSCEMQDLLLEYLEQLTGKTSINNGFSSRDEFDRMVSELKFKSATPDNYCIAKDTKDGSLQLFIYDWKVSVDTQTEIKTMNNYYDNVYNTFKEATIDGQNFLKTCPIYVCIVVLKPLGVMPIVPTIMRVDGPFDKNVGKYFYSRKKVAEQSNICTMRQISQCKTGDGKSLREFFNSTQALKDVFFHKFSQEISSRDTHFSHWTKEYQNKTYSQNAFSKDIKTMIESMCNEEFNIKEIADMVGGSYTYFLSTMNEIHAKDKYSGYVDFCKLLGVAPRSSQESLMTSLQMKEEKWESTFETHLEKVKKRVKDSLQNEPVIESIDHSFEINARDYEEKYPGCFTSDLSQTKTNFSIPWCPSSEMEFKGGDFNNEIISSFRKDLQHRGKFVHHKPYISGNFDMNMNESIKELVLSCLLELSFDTSKLESESLEDVIDLNTGAIKVDRTSSSKQWIEREGKLTRNKNEFSSSNSSVEVKNKFTKGLKFMGVNYSKAKKVSKANEIKEKVKEGEYDVSQQIYKIDNLGRYTHNKKLIKFNDQEAISWTESISKSMYAMMCSDFRNPTKTKMVFDHYCQQPEELYLYPDLVKTEMDTSKKLNILADKIGIYSYCDDMMQIAKGLKIADRFMGSSDFKIQTTSNTNIICLAFKGDGMNTGTAGVPYIILCRTDELLHKHFVQCYTKETMGYFRVPSGYIYIMKPQRLNQVRLLSLFKSPSKVPILFNQYCLKSREIRDWLINTDEYEINLFTCPGLIKSSLKNVMFSSVIIGTVTKLSRMGIFDFMRYAGFLPLSDYSKIKKYISEKFDPDITNVVDMFFVDGIRDLLVRMEDLNLSKKAVPITIDQENDMSGGIGELNIKCPVTKTTLRTLEDLYNNVYLAIYMMPKSLHTHVHNLTSLLNVSAEYELKFREKQGLDVDDEVVPDKKMFNDSGKFSIDGMLNIASLFGYYRENIKNVAMMRSSIEAKEGFLGLPYKISTLKSSKKCSKATILTNSEVVETLKDVSVGDLDGLEGMKLYLMKGLVRSYKEDSASCTTYLKRILDEPSRVIDLVHRCTAGDLFPKYKTSFQKFYQTSHPATVEVYLKSKFSENNMTVLKSKKVSEELYDIIKEYNKIHDVSIEELDRLGRGNEGSKSSFMSLLEYTVSKIIHNCSTQEFLVSVFEKMQRTKMDREIYLMSMKTKMMLYFIEHTYKHIAQNDPNEAISISGDYKIRTLASLSLDTITSYKTALMDDENSKIAFLSSDQSKWSASDLTYKYILAVMMNPVLTTGEANLMVECLSLYIKMKKVCIPTDIFLNLRKSQDQYCLNTTPLGLLTKGLSTNCYPVTMNWLQGNLNYLSSVYHSCAMYGYKQMLSKIKGASFQTRWMVHSDDNATSLVASGDIENVMSDFSCETFPQFLFETVAAHFTSYSITLNDKKSYCSESEVEFISERIVNGAVIPLYCRHLANLCTESSHLSYFDDLMSLSTHLTMLLRKGCPNELIPASYASVQMQASGIYSMLPGEVNNIHTISESVQFPLTKTEIPTCMGGWLSLKVEYMASLGPSANDEMIYYNVLKSFFGSSDFKSFHADIIEGNKLDRIAKEFDTRVKKGNTNGLDEKLIALINIFNSCLQTEDVDSLEIGMKFQSMVGQIIKLPQYVNENAISNYSSYKDFCKLYPNLKKNEWLLQSTKMIESDELNLDVTREELARMDLGSMVTNMIDRPETFLIAPICDRDFLYNQIFIYSSISKRNQLSTQATEKLALDRILRSKAKSFISAVDKTKKTYSEILKEKMALSLTSGFDSARSIKFLADIISKDLNFSIVESIASKLTPTNSTPKSNFNFRFCMTEKLPPIIEGSPGLLIINHFYGSEYLESLGLKNMPLTSDSINLMITTYGKADTINDVMKFVQSRSLDWIYKTEEFKKQDLIGITLLCVNSMTVCQNKLMKLSGCLNRKNFPFYAKFNLGRTFVSNILSLISTIYSRENTIYFYASISLNIHRGDRLLLNMERDLSLEKMIDLMVYVSDKLQAIFPDITIDQMKEVMKMLTHNGFVLNDRLEANLVKINTELETFKTRNNTRLTFHTLLVSMSKHAPWLFNMGYIKQPVFEFVLDSTRNYEVTYIKSEKQDSKGNYIADDVYKIGMITESCYSQLVMDGNRIDIAIWSPYEYYNENEGIYVHYRIVAEKILSKLIVDKTESLKSLYSQSVVLETGGACISASSRGKLYAKFNNTSRSLTVNDVKSMVHVKFYQIDFKTWDLQKIQTSYKLRQPYPRECFSNVYKELETDESNTEIMLKRFQSGLPLMAELRDLSRIIYEIEDVDYRDALMGYLERLEHFCLEGMRRCKGVDEYEQYLKSHGLNEMDDFCYQMAMDAGEEFAERLERIHGIYQNFHEGLGKFKGACIYFKYSLINDSRGLRIGKPSGHGMNGLSCIKPIISENYNLLELLKLIKACETCHNNDSTLNLKIFKGIQNRNFYAKPAKLDLGLALDLNNDVMLNSYDYKTLVLGDLKLDERAIRLLTENGFDIAGEVMKIKVEDNLAEFTKGKEKKMEIGESKESELYDEIIRKTNIVKKKPGHLIPSNTLLMGEFIKFIMKSVNGNTYDLMDLLRTGFDPSETDLDRVTIIKKNISSLTTAGRILKEIKKEDNPLEEIAECFECFLKITKGVTVQREVFTNVRSLMNAISGLESKTDKIKTLTNLIDYLNLNPVCLNDSCLYGVYTAENLQIYMSKAKEVIISKINKLSDTYDPNPENELRELLSGKAKEVLNDARSSGFDYSTQKNNPAEIEAGKFTESETESDEDEEEGGVVKLETSSSGSKAKWSKPKKKKKPKAKPKKSKKKHNK</sequence>
<dbReference type="Gene3D" id="3.40.91.60">
    <property type="match status" value="1"/>
</dbReference>
<dbReference type="Pfam" id="PF04196">
    <property type="entry name" value="Bunya_RdRp"/>
    <property type="match status" value="1"/>
</dbReference>
<organism evidence="9">
    <name type="scientific">Soybean vein necrosis virus</name>
    <dbReference type="NCBI Taxonomy" id="980895"/>
    <lineage>
        <taxon>Viruses</taxon>
        <taxon>Riboviria</taxon>
        <taxon>Orthornavirae</taxon>
        <taxon>Negarnaviricota</taxon>
        <taxon>Polyploviricotina</taxon>
        <taxon>Bunyaviricetes</taxon>
        <taxon>Elliovirales</taxon>
        <taxon>Tospoviridae</taxon>
        <taxon>Orthotospovirus</taxon>
        <taxon>Orthotospovirus glycininecrovenae</taxon>
    </lineage>
</organism>
<evidence type="ECO:0000259" key="8">
    <source>
        <dbReference type="PROSITE" id="PS50525"/>
    </source>
</evidence>
<feature type="compositionally biased region" description="Acidic residues" evidence="7">
    <location>
        <begin position="2883"/>
        <end position="2894"/>
    </location>
</feature>
<dbReference type="InterPro" id="IPR007322">
    <property type="entry name" value="RNA_pol_bunyavir"/>
</dbReference>
<feature type="region of interest" description="Disordered" evidence="7">
    <location>
        <begin position="2861"/>
        <end position="2932"/>
    </location>
</feature>
<dbReference type="GO" id="GO:0039694">
    <property type="term" value="P:viral RNA genome replication"/>
    <property type="evidence" value="ECO:0007669"/>
    <property type="project" value="InterPro"/>
</dbReference>
<evidence type="ECO:0000256" key="4">
    <source>
        <dbReference type="ARBA" id="ARBA00030285"/>
    </source>
</evidence>
<evidence type="ECO:0000313" key="9">
    <source>
        <dbReference type="EMBL" id="QNT38364.1"/>
    </source>
</evidence>
<evidence type="ECO:0000256" key="5">
    <source>
        <dbReference type="ARBA" id="ARBA00030436"/>
    </source>
</evidence>
<accession>A0A7H1KW14</accession>